<keyword evidence="1" id="KW-0862">Zinc</keyword>
<feature type="domain" description="CCHC-type" evidence="2">
    <location>
        <begin position="122"/>
        <end position="137"/>
    </location>
</feature>
<name>A0ABQ9H1Z4_9NEOP</name>
<gene>
    <name evidence="3" type="ORF">PR048_018851</name>
</gene>
<dbReference type="InterPro" id="IPR054722">
    <property type="entry name" value="PolX-like_BBD"/>
</dbReference>
<reference evidence="3 4" key="1">
    <citation type="submission" date="2023-02" db="EMBL/GenBank/DDBJ databases">
        <title>LHISI_Scaffold_Assembly.</title>
        <authorList>
            <person name="Stuart O.P."/>
            <person name="Cleave R."/>
            <person name="Magrath M.J.L."/>
            <person name="Mikheyev A.S."/>
        </authorList>
    </citation>
    <scope>NUCLEOTIDE SEQUENCE [LARGE SCALE GENOMIC DNA]</scope>
    <source>
        <strain evidence="3">Daus_M_001</strain>
        <tissue evidence="3">Leg muscle</tissue>
    </source>
</reference>
<comment type="caution">
    <text evidence="3">The sequence shown here is derived from an EMBL/GenBank/DDBJ whole genome shotgun (WGS) entry which is preliminary data.</text>
</comment>
<dbReference type="PROSITE" id="PS50158">
    <property type="entry name" value="ZF_CCHC"/>
    <property type="match status" value="1"/>
</dbReference>
<evidence type="ECO:0000256" key="1">
    <source>
        <dbReference type="PROSITE-ProRule" id="PRU00047"/>
    </source>
</evidence>
<dbReference type="EMBL" id="JARBHB010000007">
    <property type="protein sequence ID" value="KAJ8878274.1"/>
    <property type="molecule type" value="Genomic_DNA"/>
</dbReference>
<dbReference type="Pfam" id="PF22936">
    <property type="entry name" value="Pol_BBD"/>
    <property type="match status" value="1"/>
</dbReference>
<sequence>MVFYIKSCVVRELINVRKTADMSIHKYMSKIQDLNRNICKSRIVFTDQVLSLIFLKGLPMEKYERFVRSLERAKETLGTKLVKVKLLIEERRVNRDAEWRKCLKPQCLEEIISYGHKRFWICYACGKKGNIAKNCAQHRDENKGIGERSADEEAREINKSEASVKEYRVLCVKQPTLKSTSHHMTPHPKIHLKQTCVVGIADGEPLQIRGRGTVLLQMLSTVLYVPNISDNLILVGCVEGLGKSICFEKDCAKIIDGQKAETRLLELEIFTMREH</sequence>
<evidence type="ECO:0000313" key="3">
    <source>
        <dbReference type="EMBL" id="KAJ8878274.1"/>
    </source>
</evidence>
<evidence type="ECO:0000259" key="2">
    <source>
        <dbReference type="PROSITE" id="PS50158"/>
    </source>
</evidence>
<dbReference type="Pfam" id="PF14223">
    <property type="entry name" value="Retrotran_gag_2"/>
    <property type="match status" value="1"/>
</dbReference>
<evidence type="ECO:0000313" key="4">
    <source>
        <dbReference type="Proteomes" id="UP001159363"/>
    </source>
</evidence>
<accession>A0ABQ9H1Z4</accession>
<protein>
    <recommendedName>
        <fullName evidence="2">CCHC-type domain-containing protein</fullName>
    </recommendedName>
</protein>
<dbReference type="Proteomes" id="UP001159363">
    <property type="component" value="Chromosome 6"/>
</dbReference>
<keyword evidence="1" id="KW-0863">Zinc-finger</keyword>
<proteinExistence type="predicted"/>
<keyword evidence="4" id="KW-1185">Reference proteome</keyword>
<dbReference type="InterPro" id="IPR001878">
    <property type="entry name" value="Znf_CCHC"/>
</dbReference>
<keyword evidence="1" id="KW-0479">Metal-binding</keyword>
<organism evidence="3 4">
    <name type="scientific">Dryococelus australis</name>
    <dbReference type="NCBI Taxonomy" id="614101"/>
    <lineage>
        <taxon>Eukaryota</taxon>
        <taxon>Metazoa</taxon>
        <taxon>Ecdysozoa</taxon>
        <taxon>Arthropoda</taxon>
        <taxon>Hexapoda</taxon>
        <taxon>Insecta</taxon>
        <taxon>Pterygota</taxon>
        <taxon>Neoptera</taxon>
        <taxon>Polyneoptera</taxon>
        <taxon>Phasmatodea</taxon>
        <taxon>Verophasmatodea</taxon>
        <taxon>Anareolatae</taxon>
        <taxon>Phasmatidae</taxon>
        <taxon>Eurycanthinae</taxon>
        <taxon>Dryococelus</taxon>
    </lineage>
</organism>